<evidence type="ECO:0008006" key="4">
    <source>
        <dbReference type="Google" id="ProtNLM"/>
    </source>
</evidence>
<accession>A0A2T5MDB1</accession>
<protein>
    <recommendedName>
        <fullName evidence="4">Phage holin family protein</fullName>
    </recommendedName>
</protein>
<dbReference type="AlphaFoldDB" id="A0A2T5MDB1"/>
<comment type="caution">
    <text evidence="2">The sequence shown here is derived from an EMBL/GenBank/DDBJ whole genome shotgun (WGS) entry which is preliminary data.</text>
</comment>
<reference evidence="2 3" key="1">
    <citation type="submission" date="2018-04" db="EMBL/GenBank/DDBJ databases">
        <title>Novel species isolated from glacier.</title>
        <authorList>
            <person name="Liu Q."/>
            <person name="Xin Y.-H."/>
        </authorList>
    </citation>
    <scope>NUCLEOTIDE SEQUENCE [LARGE SCALE GENOMIC DNA]</scope>
    <source>
        <strain evidence="2 3">GT1R17</strain>
    </source>
</reference>
<keyword evidence="3" id="KW-1185">Reference proteome</keyword>
<feature type="transmembrane region" description="Helical" evidence="1">
    <location>
        <begin position="50"/>
        <end position="71"/>
    </location>
</feature>
<sequence length="127" mass="14365">MAIELLDAVRLARTASGLLIEHATSIAEAARLDWAEESARLKKFMLGMQLLAVLVGLTLLYAGVLIVALTWNTPYRMYAIAVLPLLFAMASYLAWRYLGQLSQKREERFAIVRTELSKTLYLLRSYL</sequence>
<dbReference type="EMBL" id="QANS01000005">
    <property type="protein sequence ID" value="PTU30558.1"/>
    <property type="molecule type" value="Genomic_DNA"/>
</dbReference>
<keyword evidence="1" id="KW-0472">Membrane</keyword>
<keyword evidence="1" id="KW-0812">Transmembrane</keyword>
<dbReference type="Proteomes" id="UP000244248">
    <property type="component" value="Unassembled WGS sequence"/>
</dbReference>
<name>A0A2T5MDB1_9GAMM</name>
<feature type="transmembrane region" description="Helical" evidence="1">
    <location>
        <begin position="77"/>
        <end position="98"/>
    </location>
</feature>
<evidence type="ECO:0000256" key="1">
    <source>
        <dbReference type="SAM" id="Phobius"/>
    </source>
</evidence>
<keyword evidence="1" id="KW-1133">Transmembrane helix</keyword>
<organism evidence="2 3">
    <name type="scientific">Stenotrophobium rhamnosiphilum</name>
    <dbReference type="NCBI Taxonomy" id="2029166"/>
    <lineage>
        <taxon>Bacteria</taxon>
        <taxon>Pseudomonadati</taxon>
        <taxon>Pseudomonadota</taxon>
        <taxon>Gammaproteobacteria</taxon>
        <taxon>Nevskiales</taxon>
        <taxon>Nevskiaceae</taxon>
        <taxon>Stenotrophobium</taxon>
    </lineage>
</organism>
<proteinExistence type="predicted"/>
<evidence type="ECO:0000313" key="3">
    <source>
        <dbReference type="Proteomes" id="UP000244248"/>
    </source>
</evidence>
<gene>
    <name evidence="2" type="ORF">CJD38_13705</name>
</gene>
<evidence type="ECO:0000313" key="2">
    <source>
        <dbReference type="EMBL" id="PTU30558.1"/>
    </source>
</evidence>